<accession>A0A4D5RYL3</accession>
<reference evidence="1" key="1">
    <citation type="submission" date="2019-04" db="EMBL/GenBank/DDBJ databases">
        <title>An insight into the mialome of Ixodes scapularis.</title>
        <authorList>
            <person name="Ribeiro J.M."/>
            <person name="Mather T.N."/>
            <person name="Karim S."/>
        </authorList>
    </citation>
    <scope>NUCLEOTIDE SEQUENCE</scope>
</reference>
<protein>
    <submittedName>
        <fullName evidence="1">Uncharacterized protein</fullName>
    </submittedName>
</protein>
<proteinExistence type="predicted"/>
<evidence type="ECO:0000313" key="1">
    <source>
        <dbReference type="EMBL" id="MOY41701.1"/>
    </source>
</evidence>
<dbReference type="AlphaFoldDB" id="A0A4D5RYL3"/>
<organism evidence="1">
    <name type="scientific">Ixodes scapularis</name>
    <name type="common">Black-legged tick</name>
    <name type="synonym">Deer tick</name>
    <dbReference type="NCBI Taxonomy" id="6945"/>
    <lineage>
        <taxon>Eukaryota</taxon>
        <taxon>Metazoa</taxon>
        <taxon>Ecdysozoa</taxon>
        <taxon>Arthropoda</taxon>
        <taxon>Chelicerata</taxon>
        <taxon>Arachnida</taxon>
        <taxon>Acari</taxon>
        <taxon>Parasitiformes</taxon>
        <taxon>Ixodida</taxon>
        <taxon>Ixodoidea</taxon>
        <taxon>Ixodidae</taxon>
        <taxon>Ixodinae</taxon>
        <taxon>Ixodes</taxon>
    </lineage>
</organism>
<name>A0A4D5RYL3_IXOSC</name>
<sequence>MPKPSLVALPQVALGRCTLGTFWRGCRSPSMGSSSPVWGFPPRPQTSPFLAIAETVGGDPSLGQPSEMALHSFGKPRTRERACAYECGHYSPNGTLSPGIVVCLVGKQILLFHSRSFQLFFLSILHRRFFHHFSRPSIRGGRVTDDSREFYGKGL</sequence>
<dbReference type="EMBL" id="GHJT01007730">
    <property type="protein sequence ID" value="MOY41701.1"/>
    <property type="molecule type" value="Transcribed_RNA"/>
</dbReference>